<comment type="caution">
    <text evidence="2">The sequence shown here is derived from an EMBL/GenBank/DDBJ whole genome shotgun (WGS) entry which is preliminary data.</text>
</comment>
<keyword evidence="3" id="KW-1185">Reference proteome</keyword>
<evidence type="ECO:0000256" key="1">
    <source>
        <dbReference type="SAM" id="Phobius"/>
    </source>
</evidence>
<evidence type="ECO:0000313" key="3">
    <source>
        <dbReference type="Proteomes" id="UP000245624"/>
    </source>
</evidence>
<dbReference type="InterPro" id="IPR020185">
    <property type="entry name" value="Spore_morphogenesis_YwcE"/>
</dbReference>
<gene>
    <name evidence="2" type="ORF">DLJ74_05325</name>
</gene>
<organism evidence="2 3">
    <name type="scientific">Gracilibacillus dipsosauri</name>
    <dbReference type="NCBI Taxonomy" id="178340"/>
    <lineage>
        <taxon>Bacteria</taxon>
        <taxon>Bacillati</taxon>
        <taxon>Bacillota</taxon>
        <taxon>Bacilli</taxon>
        <taxon>Bacillales</taxon>
        <taxon>Bacillaceae</taxon>
        <taxon>Gracilibacillus</taxon>
    </lineage>
</organism>
<dbReference type="EMBL" id="QGTD01000005">
    <property type="protein sequence ID" value="PWU69401.1"/>
    <property type="molecule type" value="Genomic_DNA"/>
</dbReference>
<evidence type="ECO:0000313" key="2">
    <source>
        <dbReference type="EMBL" id="PWU69401.1"/>
    </source>
</evidence>
<feature type="transmembrane region" description="Helical" evidence="1">
    <location>
        <begin position="55"/>
        <end position="76"/>
    </location>
</feature>
<proteinExistence type="predicted"/>
<keyword evidence="1" id="KW-0472">Membrane</keyword>
<reference evidence="2 3" key="1">
    <citation type="submission" date="2018-05" db="EMBL/GenBank/DDBJ databases">
        <title>Genomic analysis of Gracilibacillus dipsosauri DD1 reveals novel features of a salt-tolerant amylase.</title>
        <authorList>
            <person name="Deutch C.E."/>
            <person name="Yang S."/>
        </authorList>
    </citation>
    <scope>NUCLEOTIDE SEQUENCE [LARGE SCALE GENOMIC DNA]</scope>
    <source>
        <strain evidence="2 3">DD1</strain>
    </source>
</reference>
<name>A0A317L0R0_9BACI</name>
<protein>
    <submittedName>
        <fullName evidence="2">Uncharacterized protein</fullName>
    </submittedName>
</protein>
<sequence>MDILLIFLLIFSFTPFLLWGDNWKKTALFQIPFILGAWYTFIKFVSVGIAPHESYLWILFFANLVYGHIAFTIMLLEMRKSLKARQGFVQHNN</sequence>
<accession>A0A317L0R0</accession>
<dbReference type="Proteomes" id="UP000245624">
    <property type="component" value="Unassembled WGS sequence"/>
</dbReference>
<dbReference type="AlphaFoldDB" id="A0A317L0R0"/>
<dbReference type="RefSeq" id="WP_054859816.1">
    <property type="nucleotide sequence ID" value="NZ_JAJUIE010000016.1"/>
</dbReference>
<keyword evidence="1" id="KW-1133">Transmembrane helix</keyword>
<keyword evidence="1" id="KW-0812">Transmembrane</keyword>
<dbReference type="OrthoDB" id="2680024at2"/>
<dbReference type="Pfam" id="PF17368">
    <property type="entry name" value="YwcE"/>
    <property type="match status" value="1"/>
</dbReference>